<dbReference type="EMBL" id="JPOX01000019">
    <property type="protein sequence ID" value="KFX46448.1"/>
    <property type="molecule type" value="Genomic_DNA"/>
</dbReference>
<sequence>MAELWAPFEFHTEYVRQFRSPEPSEQFNNSHANLHMESLTRLLGQWHHVNTATAVDQSLTVFDPNREIVDRVQHSNCLTVLLGPTEYGYVLHSASAEE</sequence>
<organism evidence="1">
    <name type="scientific">Talaromyces marneffei PM1</name>
    <dbReference type="NCBI Taxonomy" id="1077442"/>
    <lineage>
        <taxon>Eukaryota</taxon>
        <taxon>Fungi</taxon>
        <taxon>Dikarya</taxon>
        <taxon>Ascomycota</taxon>
        <taxon>Pezizomycotina</taxon>
        <taxon>Eurotiomycetes</taxon>
        <taxon>Eurotiomycetidae</taxon>
        <taxon>Eurotiales</taxon>
        <taxon>Trichocomaceae</taxon>
        <taxon>Talaromyces</taxon>
        <taxon>Talaromyces sect. Talaromyces</taxon>
    </lineage>
</organism>
<dbReference type="AlphaFoldDB" id="A0A093XMH5"/>
<name>A0A093XMH5_TALMA</name>
<gene>
    <name evidence="1" type="ORF">GQ26_0191720</name>
</gene>
<evidence type="ECO:0000313" key="1">
    <source>
        <dbReference type="EMBL" id="KFX46448.1"/>
    </source>
</evidence>
<comment type="caution">
    <text evidence="1">The sequence shown here is derived from an EMBL/GenBank/DDBJ whole genome shotgun (WGS) entry which is preliminary data.</text>
</comment>
<proteinExistence type="predicted"/>
<dbReference type="HOGENOM" id="CLU_2335056_0_0_1"/>
<accession>A0A093XMH5</accession>
<reference evidence="1" key="1">
    <citation type="journal article" date="2014" name="PLoS Genet.">
        <title>Signature Gene Expression Reveals Novel Clues to the Molecular Mechanisms of Dimorphic Transition in Penicillium marneffei.</title>
        <authorList>
            <person name="Yang E."/>
            <person name="Wang G."/>
            <person name="Cai J."/>
            <person name="Woo P.C."/>
            <person name="Lau S.K."/>
            <person name="Yuen K.-Y."/>
            <person name="Chow W.-N."/>
            <person name="Lin X."/>
        </authorList>
    </citation>
    <scope>NUCLEOTIDE SEQUENCE [LARGE SCALE GENOMIC DNA]</scope>
    <source>
        <strain evidence="1">PM1</strain>
    </source>
</reference>
<protein>
    <submittedName>
        <fullName evidence="1">Beta-lactoglobulin</fullName>
    </submittedName>
</protein>